<accession>A0A182JQY6</accession>
<dbReference type="STRING" id="43041.A0A182JQY6"/>
<dbReference type="SUPFAM" id="SSF53474">
    <property type="entry name" value="alpha/beta-Hydrolases"/>
    <property type="match status" value="1"/>
</dbReference>
<keyword evidence="5" id="KW-1185">Reference proteome</keyword>
<dbReference type="Pfam" id="PF00561">
    <property type="entry name" value="Abhydrolase_1"/>
    <property type="match status" value="1"/>
</dbReference>
<keyword evidence="1" id="KW-0378">Hydrolase</keyword>
<organism evidence="4 5">
    <name type="scientific">Anopheles christyi</name>
    <dbReference type="NCBI Taxonomy" id="43041"/>
    <lineage>
        <taxon>Eukaryota</taxon>
        <taxon>Metazoa</taxon>
        <taxon>Ecdysozoa</taxon>
        <taxon>Arthropoda</taxon>
        <taxon>Hexapoda</taxon>
        <taxon>Insecta</taxon>
        <taxon>Pterygota</taxon>
        <taxon>Neoptera</taxon>
        <taxon>Endopterygota</taxon>
        <taxon>Diptera</taxon>
        <taxon>Nematocera</taxon>
        <taxon>Culicoidea</taxon>
        <taxon>Culicidae</taxon>
        <taxon>Anophelinae</taxon>
        <taxon>Anopheles</taxon>
    </lineage>
</organism>
<dbReference type="InterPro" id="IPR000639">
    <property type="entry name" value="Epox_hydrolase-like"/>
</dbReference>
<name>A0A182JQY6_9DIPT</name>
<dbReference type="Proteomes" id="UP000075881">
    <property type="component" value="Unassembled WGS sequence"/>
</dbReference>
<dbReference type="GO" id="GO:0004301">
    <property type="term" value="F:epoxide hydrolase activity"/>
    <property type="evidence" value="ECO:0007669"/>
    <property type="project" value="UniProtKB-ARBA"/>
</dbReference>
<dbReference type="PRINTS" id="PR00412">
    <property type="entry name" value="EPOXHYDRLASE"/>
</dbReference>
<dbReference type="InterPro" id="IPR029058">
    <property type="entry name" value="AB_hydrolase_fold"/>
</dbReference>
<reference evidence="4" key="2">
    <citation type="submission" date="2020-05" db="UniProtKB">
        <authorList>
            <consortium name="EnsemblMetazoa"/>
        </authorList>
    </citation>
    <scope>IDENTIFICATION</scope>
    <source>
        <strain evidence="4">ACHKN1017</strain>
    </source>
</reference>
<dbReference type="Gene3D" id="3.40.50.1820">
    <property type="entry name" value="alpha/beta hydrolase"/>
    <property type="match status" value="1"/>
</dbReference>
<dbReference type="InterPro" id="IPR000073">
    <property type="entry name" value="AB_hydrolase_1"/>
</dbReference>
<evidence type="ECO:0000259" key="3">
    <source>
        <dbReference type="Pfam" id="PF00561"/>
    </source>
</evidence>
<reference evidence="5" key="1">
    <citation type="submission" date="2013-03" db="EMBL/GenBank/DDBJ databases">
        <title>The Genome Sequence of Anopheles christyi ACHKN1017.</title>
        <authorList>
            <consortium name="The Broad Institute Genomics Platform"/>
            <person name="Neafsey D.E."/>
            <person name="Besansky N."/>
            <person name="Walker B."/>
            <person name="Young S.K."/>
            <person name="Zeng Q."/>
            <person name="Gargeya S."/>
            <person name="Fitzgerald M."/>
            <person name="Haas B."/>
            <person name="Abouelleil A."/>
            <person name="Allen A.W."/>
            <person name="Alvarado L."/>
            <person name="Arachchi H.M."/>
            <person name="Berlin A.M."/>
            <person name="Chapman S.B."/>
            <person name="Gainer-Dewar J."/>
            <person name="Goldberg J."/>
            <person name="Griggs A."/>
            <person name="Gujja S."/>
            <person name="Hansen M."/>
            <person name="Howarth C."/>
            <person name="Imamovic A."/>
            <person name="Ireland A."/>
            <person name="Larimer J."/>
            <person name="McCowan C."/>
            <person name="Murphy C."/>
            <person name="Pearson M."/>
            <person name="Poon T.W."/>
            <person name="Priest M."/>
            <person name="Roberts A."/>
            <person name="Saif S."/>
            <person name="Shea T."/>
            <person name="Sisk P."/>
            <person name="Sykes S."/>
            <person name="Wortman J."/>
            <person name="Nusbaum C."/>
            <person name="Birren B."/>
        </authorList>
    </citation>
    <scope>NUCLEOTIDE SEQUENCE [LARGE SCALE GENOMIC DNA]</scope>
    <source>
        <strain evidence="5">ACHKN1017</strain>
    </source>
</reference>
<dbReference type="AlphaFoldDB" id="A0A182JQY6"/>
<evidence type="ECO:0000256" key="2">
    <source>
        <dbReference type="ARBA" id="ARBA00038334"/>
    </source>
</evidence>
<evidence type="ECO:0000313" key="4">
    <source>
        <dbReference type="EnsemblMetazoa" id="ACHR000918-PA"/>
    </source>
</evidence>
<evidence type="ECO:0000313" key="5">
    <source>
        <dbReference type="Proteomes" id="UP000075881"/>
    </source>
</evidence>
<proteinExistence type="inferred from homology"/>
<dbReference type="VEuPathDB" id="VectorBase:ACHR000918"/>
<dbReference type="EnsemblMetazoa" id="ACHR000918-RA">
    <property type="protein sequence ID" value="ACHR000918-PA"/>
    <property type="gene ID" value="ACHR000918"/>
</dbReference>
<feature type="domain" description="AB hydrolase-1" evidence="3">
    <location>
        <begin position="73"/>
        <end position="178"/>
    </location>
</feature>
<dbReference type="PANTHER" id="PTHR43329">
    <property type="entry name" value="EPOXIDE HYDROLASE"/>
    <property type="match status" value="1"/>
</dbReference>
<dbReference type="PRINTS" id="PR00111">
    <property type="entry name" value="ABHYDROLASE"/>
</dbReference>
<protein>
    <recommendedName>
        <fullName evidence="3">AB hydrolase-1 domain-containing protein</fullName>
    </recommendedName>
</protein>
<comment type="similarity">
    <text evidence="2">Belongs to the AB hydrolase superfamily. Epoxide hydrolase family.</text>
</comment>
<sequence length="347" mass="39787">MDQLVIGCVRRVALVCREFLRLVFQWLRVSYWVPKPRPHPPDTLNHSKWGTHRYITVHNIKLHYVEKGVSSKPLMLFLHGLPDFWYSWRYQQQEFARDYWTVALDLPGFGRSEPPPYSTTYKLSNLARLICSLVTALGKSECILVGNGAGAVLGWHIVNQYPDKVSRYIFLGMPSEAILQRLYQLGSIPLSTLLQSALLAYFGQLAALLGRSGDYAIFNKLLGPNAKPQDVEAYKYTFAQPAALESAVAAFRENFIDFFLEEYEFRERKAAHIPGLFVFREVDCFSQTPVEYIELLTHAYQPLETRFVPRVGPLMHQDNPAAVNKKIIMKSVPIIVMDKRIDIFSIK</sequence>
<evidence type="ECO:0000256" key="1">
    <source>
        <dbReference type="ARBA" id="ARBA00022801"/>
    </source>
</evidence>